<dbReference type="InterPro" id="IPR046859">
    <property type="entry name" value="RGPA/RALGAPB_N"/>
</dbReference>
<evidence type="ECO:0000256" key="3">
    <source>
        <dbReference type="SAM" id="MobiDB-lite"/>
    </source>
</evidence>
<evidence type="ECO:0000259" key="4">
    <source>
        <dbReference type="PROSITE" id="PS50085"/>
    </source>
</evidence>
<reference evidence="5" key="2">
    <citation type="submission" date="2004-02" db="EMBL/GenBank/DDBJ databases">
        <authorList>
            <consortium name="Genoscope"/>
            <consortium name="Whitehead Institute Centre for Genome Research"/>
        </authorList>
    </citation>
    <scope>NUCLEOTIDE SEQUENCE</scope>
</reference>
<dbReference type="KEGG" id="tng:GSTEN00031355G001"/>
<name>Q4RNY6_TETNG</name>
<feature type="compositionally biased region" description="Acidic residues" evidence="3">
    <location>
        <begin position="816"/>
        <end position="831"/>
    </location>
</feature>
<dbReference type="InterPro" id="IPR027107">
    <property type="entry name" value="Tuberin/Ral-act_asu"/>
</dbReference>
<feature type="compositionally biased region" description="Low complexity" evidence="3">
    <location>
        <begin position="890"/>
        <end position="901"/>
    </location>
</feature>
<feature type="compositionally biased region" description="Low complexity" evidence="3">
    <location>
        <begin position="2092"/>
        <end position="2110"/>
    </location>
</feature>
<dbReference type="InterPro" id="IPR035974">
    <property type="entry name" value="Rap/Ran-GAP_sf"/>
</dbReference>
<dbReference type="Pfam" id="PF20412">
    <property type="entry name" value="RALGAPB_N"/>
    <property type="match status" value="1"/>
</dbReference>
<feature type="region of interest" description="Disordered" evidence="3">
    <location>
        <begin position="2092"/>
        <end position="2142"/>
    </location>
</feature>
<reference evidence="5" key="1">
    <citation type="journal article" date="2004" name="Nature">
        <title>Genome duplication in the teleost fish Tetraodon nigroviridis reveals the early vertebrate proto-karyotype.</title>
        <authorList>
            <person name="Jaillon O."/>
            <person name="Aury J.-M."/>
            <person name="Brunet F."/>
            <person name="Petit J.-L."/>
            <person name="Stange-Thomann N."/>
            <person name="Mauceli E."/>
            <person name="Bouneau L."/>
            <person name="Fischer C."/>
            <person name="Ozouf-Costaz C."/>
            <person name="Bernot A."/>
            <person name="Nicaud S."/>
            <person name="Jaffe D."/>
            <person name="Fisher S."/>
            <person name="Lutfalla G."/>
            <person name="Dossat C."/>
            <person name="Segurens B."/>
            <person name="Dasilva C."/>
            <person name="Salanoubat M."/>
            <person name="Levy M."/>
            <person name="Boudet N."/>
            <person name="Castellano S."/>
            <person name="Anthouard V."/>
            <person name="Jubin C."/>
            <person name="Castelli V."/>
            <person name="Katinka M."/>
            <person name="Vacherie B."/>
            <person name="Biemont C."/>
            <person name="Skalli Z."/>
            <person name="Cattolico L."/>
            <person name="Poulain J."/>
            <person name="De Berardinis V."/>
            <person name="Cruaud C."/>
            <person name="Duprat S."/>
            <person name="Brottier P."/>
            <person name="Coutanceau J.-P."/>
            <person name="Gouzy J."/>
            <person name="Parra G."/>
            <person name="Lardier G."/>
            <person name="Chapple C."/>
            <person name="McKernan K.J."/>
            <person name="McEwan P."/>
            <person name="Bosak S."/>
            <person name="Kellis M."/>
            <person name="Volff J.-N."/>
            <person name="Guigo R."/>
            <person name="Zody M.C."/>
            <person name="Mesirov J."/>
            <person name="Lindblad-Toh K."/>
            <person name="Birren B."/>
            <person name="Nusbaum C."/>
            <person name="Kahn D."/>
            <person name="Robinson-Rechavi M."/>
            <person name="Laudet V."/>
            <person name="Schachter V."/>
            <person name="Quetier F."/>
            <person name="Saurin W."/>
            <person name="Scarpelli C."/>
            <person name="Wincker P."/>
            <person name="Lander E.S."/>
            <person name="Weissenbach J."/>
            <person name="Roest Crollius H."/>
        </authorList>
    </citation>
    <scope>NUCLEOTIDE SEQUENCE [LARGE SCALE GENOMIC DNA]</scope>
</reference>
<feature type="compositionally biased region" description="Basic and acidic residues" evidence="3">
    <location>
        <begin position="871"/>
        <end position="880"/>
    </location>
</feature>
<dbReference type="PROSITE" id="PS50085">
    <property type="entry name" value="RAPGAP"/>
    <property type="match status" value="1"/>
</dbReference>
<dbReference type="GO" id="GO:0005096">
    <property type="term" value="F:GTPase activator activity"/>
    <property type="evidence" value="ECO:0007669"/>
    <property type="project" value="UniProtKB-KW"/>
</dbReference>
<dbReference type="GO" id="GO:0005634">
    <property type="term" value="C:nucleus"/>
    <property type="evidence" value="ECO:0007669"/>
    <property type="project" value="InterPro"/>
</dbReference>
<dbReference type="SUPFAM" id="SSF111347">
    <property type="entry name" value="Rap/Ran-GAP"/>
    <property type="match status" value="1"/>
</dbReference>
<dbReference type="PANTHER" id="PTHR10063:SF2">
    <property type="entry name" value="RAL GTPASE-ACTIVATING PROTEIN SUBUNIT ALPHA-2"/>
    <property type="match status" value="1"/>
</dbReference>
<feature type="compositionally biased region" description="Polar residues" evidence="3">
    <location>
        <begin position="2112"/>
        <end position="2121"/>
    </location>
</feature>
<accession>Q4RNY6</accession>
<dbReference type="GO" id="GO:0051056">
    <property type="term" value="P:regulation of small GTPase mediated signal transduction"/>
    <property type="evidence" value="ECO:0007669"/>
    <property type="project" value="InterPro"/>
</dbReference>
<gene>
    <name evidence="5" type="ORF">GSTENG00031355001</name>
</gene>
<dbReference type="FunFam" id="3.40.50.11210:FF:000001">
    <property type="entry name" value="Ral GTPase-activating protein subunit alpha-1 isoform 1"/>
    <property type="match status" value="1"/>
</dbReference>
<evidence type="ECO:0000256" key="2">
    <source>
        <dbReference type="ARBA" id="ARBA00022553"/>
    </source>
</evidence>
<feature type="compositionally biased region" description="Polar residues" evidence="3">
    <location>
        <begin position="838"/>
        <end position="850"/>
    </location>
</feature>
<organism evidence="5">
    <name type="scientific">Tetraodon nigroviridis</name>
    <name type="common">Spotted green pufferfish</name>
    <name type="synonym">Chelonodon nigroviridis</name>
    <dbReference type="NCBI Taxonomy" id="99883"/>
    <lineage>
        <taxon>Eukaryota</taxon>
        <taxon>Metazoa</taxon>
        <taxon>Chordata</taxon>
        <taxon>Craniata</taxon>
        <taxon>Vertebrata</taxon>
        <taxon>Euteleostomi</taxon>
        <taxon>Actinopterygii</taxon>
        <taxon>Neopterygii</taxon>
        <taxon>Teleostei</taxon>
        <taxon>Neoteleostei</taxon>
        <taxon>Acanthomorphata</taxon>
        <taxon>Eupercaria</taxon>
        <taxon>Tetraodontiformes</taxon>
        <taxon>Tetradontoidea</taxon>
        <taxon>Tetraodontidae</taxon>
        <taxon>Tetraodon</taxon>
    </lineage>
</organism>
<evidence type="ECO:0000256" key="1">
    <source>
        <dbReference type="ARBA" id="ARBA00022468"/>
    </source>
</evidence>
<feature type="domain" description="Rap-GAP" evidence="4">
    <location>
        <begin position="1775"/>
        <end position="2016"/>
    </location>
</feature>
<keyword evidence="1" id="KW-0343">GTPase activation</keyword>
<dbReference type="PANTHER" id="PTHR10063">
    <property type="entry name" value="TUBERIN"/>
    <property type="match status" value="1"/>
</dbReference>
<dbReference type="GO" id="GO:0005737">
    <property type="term" value="C:cytoplasm"/>
    <property type="evidence" value="ECO:0007669"/>
    <property type="project" value="TreeGrafter"/>
</dbReference>
<comment type="caution">
    <text evidence="5">The sequence shown here is derived from an EMBL/GenBank/DDBJ whole genome shotgun (WGS) entry which is preliminary data.</text>
</comment>
<evidence type="ECO:0000313" key="5">
    <source>
        <dbReference type="EMBL" id="CAG09896.1"/>
    </source>
</evidence>
<feature type="compositionally biased region" description="Basic residues" evidence="3">
    <location>
        <begin position="2122"/>
        <end position="2132"/>
    </location>
</feature>
<proteinExistence type="predicted"/>
<dbReference type="Gene3D" id="3.40.50.11210">
    <property type="entry name" value="Rap/Ran-GAP"/>
    <property type="match status" value="1"/>
</dbReference>
<keyword evidence="2" id="KW-0597">Phosphoprotein</keyword>
<sequence>MSEESKNMPWSYIRLCDTQQFIPTFHPQARSALKGEPHFSHPAKDVIDRSELKAFFESNCSQVYFIFYENFTTLESSLKQKGNKSQREELDSILFIFEVSHLDFMVPSRVSPDSQPRRTLDSHKILQNLPEKIYNRWQFHSIGSILKKLLHTGNSFKIRCEGIRLFLLWLQALRDNCAEEQFLIFACLVPGFPAVPSSRGPCTLDTIIYNPFSTSPDDRVVPEEITPLVPAVAGDKVADDQTCYILETLLKYMVIQASSLEWKNKENQDTAMVIVAADYVLNDFLLRGPAEEKYTGVRLELPWDKMVTFLAVGLPLFLISLSFAQEVSIRCEGIRLFLLWLQALRDNCAEEQFLIFACLVPGFPAVPSSRGPCTLDTIIYNPFSTSPDDRVVPEEITPLVPAVAGDKVADDQTCYILETLLKYMVIQASSLEWKNKENQDTGFRFLFSLFKKYYLHHLFPSFPKLTNLYKPILDLPHHRPKPLYVPVTRNNESTFCTRDQYLAPRVAFISWLVTFFLEKKYVNSAAAAQSTKNGTEVIPKIIQSLKSQGHRRTSSWGRTYSFSSAISRGFFTEERNTDIKTGIQPALQVFLTNSSNVFLLEPCQDVPKLLENQVEVCKGVLSIYRHMIMEHTMDTQTWEQLLQVLLRVTEAVMKRPHENQRRDSFAQSLASLLFRTIIVAWVRANLCVFISRELWDELLAVLSSLTYWEELVTEWANIMDSLTAVLARSVYGLDMANLPLDKLSEQKEKKQRGRGVIQDSQKAAAVARSFSLSWRNQGDPGAPGGQEPMRIRSATTSGAPGVEKARNNVRQKASDVEECQLSECGGEEELGGGESPLPRSSSTSDITQQLADHFPAQKGEHSPSSCASDSRTLEMRRESSELPVILIQPSSCSSETEATSEGRINYTRHKLREKSESIGSETSNGYLHEAEVAWSAFDEEADTQSTQSTHMDVMADPHSQRSLLLSHNEALAGPECVSPSHSAPLSYHNHYPQHLPASPALLVHTECPRDYPLDDTIHQSVLHMPHHLDSSECLADDVSIIAGGTLTGWHADSAFVLWRRILGILGDVNHIRCPKIHAKVFSYLYELWHKLAKIRDNLGISVDNQSSPPQPVFIPPIRMLASWLFKATMLSDEYKAGKLQAYKLICEMMTRHQDVLPNSDFLVHLYHIMHKGITSNDQDVLNTIIRSCSSRFFFLGLPGFTLLVGDFITSSACILNTFSSEAPRVEAQTILGSLVCFPNVYHQIPLLQRVSGSDDVVVCNEDIKPHLPGLCSSSPPPFFNGAVITPLHNLTHGLSQPQNRGYRLDGGSRGRVALRFGNKVVAQAACDVFQLLISHWERLQRFDQSMPKKTIEIFVATIAFLLPGAEHSTLEADKKVCVGKKLMVSLLLCLLDWCMAVPLSLLLEPITMPFLEDRTSHKAPLLDYIYRVLHCCVSGSNLHTQQSNYLLSLSDLSTNCDLMLGQVNSFEPPPSQTTVGDFGNLLTVAEEKRRRNMELIPLTARMVMTHLVNHLGHHPLRGGPALLHSLLSENHDNPYVESSELSSEVFKSPNLQLFVFNDSTLVSYLQIPAESHTVEQPPQPSYQVRVIVRDISGKYSWDGTILYCTDQDDSNDLGVFHEPDSLLSTGSSATNAKNSPTRGSYKNRCSDSSDCCEKAEVDFLDRLLEYLGHCSPECLPHPQLRLNQPAPSPNGMNLEQERSILEAILRQTQQEEKQVRTWDTDVGFRATCQSEPSQQQPKTPFYFCRLLLNDLGMNSWDRRKSFHLLKKNSKLLRELKNLDSRQCRETHKFAVFYIGEGQEDKCSILSNSSGSQAFEDFVSGLGWEVQTPMSSDKHTLYAHTNLYSRHETTPNVPCTPQVDLATHCGFMGGLQRNGSTGLTAPYYASSTVEAIFHVSTRMPSDSDDCLTKKLRHLGNDEVHIVWSEHTRDYRPGIIPTDFGDVLIIIYPMKNHMFFIQIVKKSQVPFFGPLFNGAIITGSLLPSVVRATCINASRAVKSRLTLYQSFYEERALYLEAIVQNHREVVTFEDFASQVFSPSPGYPMSGTAITLVLDSFNCCKLPTVQSLDHQFGEVFFFRLKKYLTGPNTLFAEGSFTGSTSTDTGTTTGTADSVDQVSPTMPRSTKNRVSGKLRRSASAISKSSN</sequence>
<dbReference type="InterPro" id="IPR000331">
    <property type="entry name" value="Rap/Ran_GAP_dom"/>
</dbReference>
<dbReference type="Pfam" id="PF02145">
    <property type="entry name" value="Rap_GAP"/>
    <property type="match status" value="1"/>
</dbReference>
<protein>
    <submittedName>
        <fullName evidence="5">(spotted green pufferfish) hypothetical protein</fullName>
    </submittedName>
</protein>
<feature type="region of interest" description="Disordered" evidence="3">
    <location>
        <begin position="774"/>
        <end position="908"/>
    </location>
</feature>
<dbReference type="EMBL" id="CAAE01015009">
    <property type="protein sequence ID" value="CAG09896.1"/>
    <property type="molecule type" value="Genomic_DNA"/>
</dbReference>
<dbReference type="OrthoDB" id="19311at2759"/>